<dbReference type="InterPro" id="IPR006047">
    <property type="entry name" value="GH13_cat_dom"/>
</dbReference>
<evidence type="ECO:0000256" key="1">
    <source>
        <dbReference type="ARBA" id="ARBA00008061"/>
    </source>
</evidence>
<dbReference type="Pfam" id="PF00128">
    <property type="entry name" value="Alpha-amylase"/>
    <property type="match status" value="1"/>
</dbReference>
<dbReference type="InterPro" id="IPR032091">
    <property type="entry name" value="Malt_amylase-like_C"/>
</dbReference>
<keyword evidence="6" id="KW-1185">Reference proteome</keyword>
<evidence type="ECO:0000313" key="6">
    <source>
        <dbReference type="Proteomes" id="UP000276437"/>
    </source>
</evidence>
<evidence type="ECO:0000259" key="4">
    <source>
        <dbReference type="SMART" id="SM00642"/>
    </source>
</evidence>
<dbReference type="InterPro" id="IPR013780">
    <property type="entry name" value="Glyco_hydro_b"/>
</dbReference>
<keyword evidence="3 5" id="KW-0326">Glycosidase</keyword>
<accession>A0A348AN38</accession>
<dbReference type="AlphaFoldDB" id="A0A348AN38"/>
<dbReference type="GO" id="GO:0031216">
    <property type="term" value="F:neopullulanase activity"/>
    <property type="evidence" value="ECO:0007669"/>
    <property type="project" value="UniProtKB-EC"/>
</dbReference>
<dbReference type="KEGG" id="mana:MAMMFC1_03179"/>
<dbReference type="EMBL" id="AP018449">
    <property type="protein sequence ID" value="BBB92486.1"/>
    <property type="molecule type" value="Genomic_DNA"/>
</dbReference>
<dbReference type="SMART" id="SM00642">
    <property type="entry name" value="Aamy"/>
    <property type="match status" value="1"/>
</dbReference>
<evidence type="ECO:0000313" key="5">
    <source>
        <dbReference type="EMBL" id="BBB92486.1"/>
    </source>
</evidence>
<dbReference type="InterPro" id="IPR017853">
    <property type="entry name" value="GH"/>
</dbReference>
<feature type="domain" description="Glycosyl hydrolase family 13 catalytic" evidence="4">
    <location>
        <begin position="11"/>
        <end position="362"/>
    </location>
</feature>
<dbReference type="Gene3D" id="3.20.20.80">
    <property type="entry name" value="Glycosidases"/>
    <property type="match status" value="1"/>
</dbReference>
<dbReference type="Gene3D" id="2.60.40.1180">
    <property type="entry name" value="Golgi alpha-mannosidase II"/>
    <property type="match status" value="1"/>
</dbReference>
<sequence length="450" mass="51834">MSWAKDAFFYHIYPLGFCGAPKHNDYSLSATPRLLKMLEWIEHIRAMGVNALLLGPLFESISHGYDTVDHCRIDRRLGDGETFQQLTNCLHENGIKVVVDGVFNHVGRDFWAFKDVIAKKEQSEYVHWFGCVDFAARSPYDDPFNYEGWEGHYNLVKLNLKNPAVKNYIFSAVKEWIDLYDIDGIRLDVAYCLNINFMKELAALCKAIKRDFWLMGEVIHGDYARWANPLLLDSVTNYECYKGLYSSHNDKNYFEIAYSLNRQFGDKGIYKELLLYNFADNHDVTRVGSIVNHPAYLYPLHALLFTMPGIPSIYYGSEWGIAGKKGCDSDEDLRPALDLTLVGKNSPNRDLVKAIIRFARIRKEHKALREGSYRQLLVRSQQYAFLRQTQDEAIVVIVNSSFQSASLEFEIPIGGLMLLDLVNHGEKFPVRNRKAYIQIPPCWTRILLVK</sequence>
<reference evidence="5 6" key="1">
    <citation type="journal article" date="2018" name="Int. J. Syst. Evol. Microbiol.">
        <title>Methylomusa anaerophila gen. nov., sp. nov., an anaerobic methanol-utilizing bacterium isolated from a microbial fuel cell.</title>
        <authorList>
            <person name="Amano N."/>
            <person name="Yamamuro A."/>
            <person name="Miyahara M."/>
            <person name="Kouzuma A."/>
            <person name="Abe T."/>
            <person name="Watanabe K."/>
        </authorList>
    </citation>
    <scope>NUCLEOTIDE SEQUENCE [LARGE SCALE GENOMIC DNA]</scope>
    <source>
        <strain evidence="5 6">MMFC1</strain>
    </source>
</reference>
<dbReference type="SUPFAM" id="SSF51445">
    <property type="entry name" value="(Trans)glycosidases"/>
    <property type="match status" value="1"/>
</dbReference>
<dbReference type="EC" id="3.2.1.135" evidence="5"/>
<dbReference type="Proteomes" id="UP000276437">
    <property type="component" value="Chromosome"/>
</dbReference>
<dbReference type="OrthoDB" id="9805159at2"/>
<evidence type="ECO:0000256" key="3">
    <source>
        <dbReference type="ARBA" id="ARBA00023295"/>
    </source>
</evidence>
<protein>
    <submittedName>
        <fullName evidence="5">Neopullulanase 2</fullName>
        <ecNumber evidence="5">3.2.1.135</ecNumber>
    </submittedName>
</protein>
<dbReference type="SUPFAM" id="SSF51011">
    <property type="entry name" value="Glycosyl hydrolase domain"/>
    <property type="match status" value="1"/>
</dbReference>
<dbReference type="GO" id="GO:0005975">
    <property type="term" value="P:carbohydrate metabolic process"/>
    <property type="evidence" value="ECO:0007669"/>
    <property type="project" value="InterPro"/>
</dbReference>
<name>A0A348AN38_9FIRM</name>
<evidence type="ECO:0000256" key="2">
    <source>
        <dbReference type="ARBA" id="ARBA00022801"/>
    </source>
</evidence>
<gene>
    <name evidence="5" type="primary">tvaII</name>
    <name evidence="5" type="ORF">MAMMFC1_03179</name>
</gene>
<keyword evidence="2 5" id="KW-0378">Hydrolase</keyword>
<proteinExistence type="inferred from homology"/>
<dbReference type="Pfam" id="PF16657">
    <property type="entry name" value="Malt_amylase_C"/>
    <property type="match status" value="1"/>
</dbReference>
<dbReference type="CDD" id="cd11353">
    <property type="entry name" value="AmyAc_euk_bac_CMD_like"/>
    <property type="match status" value="1"/>
</dbReference>
<organism evidence="5 6">
    <name type="scientific">Methylomusa anaerophila</name>
    <dbReference type="NCBI Taxonomy" id="1930071"/>
    <lineage>
        <taxon>Bacteria</taxon>
        <taxon>Bacillati</taxon>
        <taxon>Bacillota</taxon>
        <taxon>Negativicutes</taxon>
        <taxon>Selenomonadales</taxon>
        <taxon>Sporomusaceae</taxon>
        <taxon>Methylomusa</taxon>
    </lineage>
</organism>
<dbReference type="PANTHER" id="PTHR10357">
    <property type="entry name" value="ALPHA-AMYLASE FAMILY MEMBER"/>
    <property type="match status" value="1"/>
</dbReference>
<comment type="similarity">
    <text evidence="1">Belongs to the glycosyl hydrolase 13 family.</text>
</comment>
<dbReference type="PANTHER" id="PTHR10357:SF210">
    <property type="entry name" value="MALTODEXTRIN GLUCOSIDASE"/>
    <property type="match status" value="1"/>
</dbReference>
<dbReference type="RefSeq" id="WP_126309359.1">
    <property type="nucleotide sequence ID" value="NZ_AP018449.1"/>
</dbReference>